<accession>A0ABT7DZT7</accession>
<proteinExistence type="predicted"/>
<evidence type="ECO:0000313" key="1">
    <source>
        <dbReference type="EMBL" id="MDK2124152.1"/>
    </source>
</evidence>
<organism evidence="1 2">
    <name type="scientific">Parachitinimonas caeni</name>
    <dbReference type="NCBI Taxonomy" id="3031301"/>
    <lineage>
        <taxon>Bacteria</taxon>
        <taxon>Pseudomonadati</taxon>
        <taxon>Pseudomonadota</taxon>
        <taxon>Betaproteobacteria</taxon>
        <taxon>Neisseriales</taxon>
        <taxon>Chitinibacteraceae</taxon>
        <taxon>Parachitinimonas</taxon>
    </lineage>
</organism>
<sequence length="96" mass="10750">MADWARLQQRLARSGEGLTDVYADLNGQPVWGIYEAQPADALGYGAGYQPQFRSADALREGAILTFYRADQQPLLRAEVLRCEVDGAGWRHLLRVE</sequence>
<keyword evidence="2" id="KW-1185">Reference proteome</keyword>
<protein>
    <submittedName>
        <fullName evidence="1">Uncharacterized protein</fullName>
    </submittedName>
</protein>
<reference evidence="1" key="1">
    <citation type="submission" date="2023-03" db="EMBL/GenBank/DDBJ databases">
        <title>Chitinimonas shenzhenensis gen. nov., sp. nov., a novel member of family Burkholderiaceae isolated from activated sludge collected in Shen Zhen, China.</title>
        <authorList>
            <person name="Wang X."/>
        </authorList>
    </citation>
    <scope>NUCLEOTIDE SEQUENCE</scope>
    <source>
        <strain evidence="1">DQS-5</strain>
    </source>
</reference>
<dbReference type="RefSeq" id="WP_284100462.1">
    <property type="nucleotide sequence ID" value="NZ_JARRAF010000008.1"/>
</dbReference>
<name>A0ABT7DZT7_9NEIS</name>
<dbReference type="Proteomes" id="UP001172778">
    <property type="component" value="Unassembled WGS sequence"/>
</dbReference>
<gene>
    <name evidence="1" type="ORF">PZA18_08840</name>
</gene>
<evidence type="ECO:0000313" key="2">
    <source>
        <dbReference type="Proteomes" id="UP001172778"/>
    </source>
</evidence>
<comment type="caution">
    <text evidence="1">The sequence shown here is derived from an EMBL/GenBank/DDBJ whole genome shotgun (WGS) entry which is preliminary data.</text>
</comment>
<dbReference type="EMBL" id="JARRAF010000008">
    <property type="protein sequence ID" value="MDK2124152.1"/>
    <property type="molecule type" value="Genomic_DNA"/>
</dbReference>